<accession>A0A919P5E0</accession>
<organism evidence="2 3">
    <name type="scientific">Cellulomonas chitinilytica</name>
    <dbReference type="NCBI Taxonomy" id="398759"/>
    <lineage>
        <taxon>Bacteria</taxon>
        <taxon>Bacillati</taxon>
        <taxon>Actinomycetota</taxon>
        <taxon>Actinomycetes</taxon>
        <taxon>Micrococcales</taxon>
        <taxon>Cellulomonadaceae</taxon>
        <taxon>Cellulomonas</taxon>
    </lineage>
</organism>
<dbReference type="EMBL" id="BONK01000023">
    <property type="protein sequence ID" value="GIG23712.1"/>
    <property type="molecule type" value="Genomic_DNA"/>
</dbReference>
<feature type="region of interest" description="Disordered" evidence="1">
    <location>
        <begin position="154"/>
        <end position="204"/>
    </location>
</feature>
<feature type="compositionally biased region" description="Polar residues" evidence="1">
    <location>
        <begin position="187"/>
        <end position="197"/>
    </location>
</feature>
<proteinExistence type="predicted"/>
<evidence type="ECO:0000313" key="3">
    <source>
        <dbReference type="Proteomes" id="UP000632740"/>
    </source>
</evidence>
<dbReference type="Proteomes" id="UP000632740">
    <property type="component" value="Unassembled WGS sequence"/>
</dbReference>
<name>A0A919P5E0_9CELL</name>
<sequence>MEEVLTVRRWRRYGADRLFVTEETGARLGSVDLQSGEVVADDPEREAGLRRAAQAWLRTDARADVTELVLPVPTTAPDALDELDEAALQAWLGPDSRDVPDDRYRTGRGSSLRTRLDRLTEEGWEVVRDVPLGRQGDVVEHLLIGPGGIFTVGERRDAGRACPTDRPADGAADTAGPSAGSPADLSDTCSETTSGAPTPTEAAPSVVVDGRQMVVDGTPVAALRVARLEAARVHGLLVAAAISGISVRGVVVVQGDLQVVGPAGQDDPLVVHRSDVPGVFRRMPARLDPARVHAIAQIARRRRTWSH</sequence>
<evidence type="ECO:0000256" key="1">
    <source>
        <dbReference type="SAM" id="MobiDB-lite"/>
    </source>
</evidence>
<reference evidence="2" key="1">
    <citation type="submission" date="2021-01" db="EMBL/GenBank/DDBJ databases">
        <title>Whole genome shotgun sequence of Cellulomonas chitinilytica NBRC 110799.</title>
        <authorList>
            <person name="Komaki H."/>
            <person name="Tamura T."/>
        </authorList>
    </citation>
    <scope>NUCLEOTIDE SEQUENCE</scope>
    <source>
        <strain evidence="2">NBRC 110799</strain>
    </source>
</reference>
<protein>
    <recommendedName>
        <fullName evidence="4">NERD domain-containing protein</fullName>
    </recommendedName>
</protein>
<evidence type="ECO:0000313" key="2">
    <source>
        <dbReference type="EMBL" id="GIG23712.1"/>
    </source>
</evidence>
<gene>
    <name evidence="2" type="ORF">Cch01nite_44360</name>
</gene>
<keyword evidence="3" id="KW-1185">Reference proteome</keyword>
<dbReference type="RefSeq" id="WP_203758715.1">
    <property type="nucleotide sequence ID" value="NZ_BONK01000023.1"/>
</dbReference>
<dbReference type="AlphaFoldDB" id="A0A919P5E0"/>
<comment type="caution">
    <text evidence="2">The sequence shown here is derived from an EMBL/GenBank/DDBJ whole genome shotgun (WGS) entry which is preliminary data.</text>
</comment>
<evidence type="ECO:0008006" key="4">
    <source>
        <dbReference type="Google" id="ProtNLM"/>
    </source>
</evidence>